<reference evidence="3" key="1">
    <citation type="submission" date="2022-05" db="EMBL/GenBank/DDBJ databases">
        <authorList>
            <person name="Oliphant S.A."/>
            <person name="Watson-Haigh N.S."/>
            <person name="Sumby K.M."/>
            <person name="Gardner J.M."/>
            <person name="Jiranek V."/>
        </authorList>
    </citation>
    <scope>NUCLEOTIDE SEQUENCE</scope>
    <source>
        <strain evidence="3">KI3_B9</strain>
    </source>
</reference>
<keyword evidence="1" id="KW-0812">Transmembrane</keyword>
<feature type="domain" description="DUF218" evidence="2">
    <location>
        <begin position="1"/>
        <end position="95"/>
    </location>
</feature>
<keyword evidence="1" id="KW-0472">Membrane</keyword>
<dbReference type="PANTHER" id="PTHR30336">
    <property type="entry name" value="INNER MEMBRANE PROTEIN, PROBABLE PERMEASE"/>
    <property type="match status" value="1"/>
</dbReference>
<organism evidence="3 4">
    <name type="scientific">Fructobacillus americanaquae</name>
    <dbReference type="NCBI Taxonomy" id="2940302"/>
    <lineage>
        <taxon>Bacteria</taxon>
        <taxon>Bacillati</taxon>
        <taxon>Bacillota</taxon>
        <taxon>Bacilli</taxon>
        <taxon>Lactobacillales</taxon>
        <taxon>Lactobacillaceae</taxon>
        <taxon>Fructobacillus</taxon>
    </lineage>
</organism>
<protein>
    <submittedName>
        <fullName evidence="3">YdcF family protein</fullName>
    </submittedName>
</protein>
<dbReference type="Gene3D" id="3.40.50.620">
    <property type="entry name" value="HUPs"/>
    <property type="match status" value="1"/>
</dbReference>
<dbReference type="InterPro" id="IPR051599">
    <property type="entry name" value="Cell_Envelope_Assoc"/>
</dbReference>
<dbReference type="InterPro" id="IPR003848">
    <property type="entry name" value="DUF218"/>
</dbReference>
<keyword evidence="1" id="KW-1133">Transmembrane helix</keyword>
<dbReference type="Proteomes" id="UP001056093">
    <property type="component" value="Chromosome"/>
</dbReference>
<proteinExistence type="predicted"/>
<dbReference type="Pfam" id="PF02698">
    <property type="entry name" value="DUF218"/>
    <property type="match status" value="1"/>
</dbReference>
<sequence length="120" mass="13830">MRKYLLEVGVPTEKIILEDQSRNTFENFMFSKEKILADWEKSGHTGQPQILFATSNYHVMRASLYSKRIGFSAQGIGAPTSLYFLPTALIREYIGILSYYRLITFLLLVVEAFLAYFLAF</sequence>
<dbReference type="RefSeq" id="WP_252773464.1">
    <property type="nucleotide sequence ID" value="NZ_CP097122.1"/>
</dbReference>
<evidence type="ECO:0000259" key="2">
    <source>
        <dbReference type="Pfam" id="PF02698"/>
    </source>
</evidence>
<dbReference type="CDD" id="cd06259">
    <property type="entry name" value="YdcF-like"/>
    <property type="match status" value="1"/>
</dbReference>
<dbReference type="EMBL" id="CP097122">
    <property type="protein sequence ID" value="USS91643.1"/>
    <property type="molecule type" value="Genomic_DNA"/>
</dbReference>
<feature type="transmembrane region" description="Helical" evidence="1">
    <location>
        <begin position="99"/>
        <end position="119"/>
    </location>
</feature>
<dbReference type="InterPro" id="IPR014729">
    <property type="entry name" value="Rossmann-like_a/b/a_fold"/>
</dbReference>
<evidence type="ECO:0000313" key="4">
    <source>
        <dbReference type="Proteomes" id="UP001056093"/>
    </source>
</evidence>
<evidence type="ECO:0000256" key="1">
    <source>
        <dbReference type="SAM" id="Phobius"/>
    </source>
</evidence>
<accession>A0ABY5C0D4</accession>
<gene>
    <name evidence="3" type="ORF">M3M36_04775</name>
</gene>
<name>A0ABY5C0D4_9LACO</name>
<evidence type="ECO:0000313" key="3">
    <source>
        <dbReference type="EMBL" id="USS91643.1"/>
    </source>
</evidence>
<dbReference type="PANTHER" id="PTHR30336:SF4">
    <property type="entry name" value="ENVELOPE BIOGENESIS FACTOR ELYC"/>
    <property type="match status" value="1"/>
</dbReference>
<keyword evidence="4" id="KW-1185">Reference proteome</keyword>